<accession>A0A125WA71</accession>
<dbReference type="Proteomes" id="UP000004846">
    <property type="component" value="Unassembled WGS sequence"/>
</dbReference>
<dbReference type="PANTHER" id="PTHR43415">
    <property type="entry name" value="SPERMIDINE N(1)-ACETYLTRANSFERASE"/>
    <property type="match status" value="1"/>
</dbReference>
<dbReference type="PROSITE" id="PS51186">
    <property type="entry name" value="GNAT"/>
    <property type="match status" value="1"/>
</dbReference>
<proteinExistence type="predicted"/>
<dbReference type="InterPro" id="IPR016181">
    <property type="entry name" value="Acyl_CoA_acyltransferase"/>
</dbReference>
<reference evidence="2 3" key="1">
    <citation type="submission" date="2010-07" db="EMBL/GenBank/DDBJ databases">
        <authorList>
            <person name="Sid Ahmed O."/>
        </authorList>
    </citation>
    <scope>NUCLEOTIDE SEQUENCE [LARGE SCALE GENOMIC DNA]</scope>
    <source>
        <strain evidence="2 3">TX4248</strain>
    </source>
</reference>
<protein>
    <submittedName>
        <fullName evidence="2">Acetyltransferase, GNAT family</fullName>
    </submittedName>
</protein>
<keyword evidence="2" id="KW-0808">Transferase</keyword>
<feature type="domain" description="N-acetyltransferase" evidence="1">
    <location>
        <begin position="6"/>
        <end position="169"/>
    </location>
</feature>
<dbReference type="SUPFAM" id="SSF55729">
    <property type="entry name" value="Acyl-CoA N-acyltransferases (Nat)"/>
    <property type="match status" value="1"/>
</dbReference>
<dbReference type="Pfam" id="PF00583">
    <property type="entry name" value="Acetyltransf_1"/>
    <property type="match status" value="1"/>
</dbReference>
<name>A0A125WA71_ENTFL</name>
<dbReference type="Gene3D" id="3.40.630.30">
    <property type="match status" value="1"/>
</dbReference>
<dbReference type="GO" id="GO:0016747">
    <property type="term" value="F:acyltransferase activity, transferring groups other than amino-acyl groups"/>
    <property type="evidence" value="ECO:0007669"/>
    <property type="project" value="InterPro"/>
</dbReference>
<comment type="caution">
    <text evidence="2">The sequence shown here is derived from an EMBL/GenBank/DDBJ whole genome shotgun (WGS) entry which is preliminary data.</text>
</comment>
<dbReference type="AlphaFoldDB" id="A0A125WA71"/>
<dbReference type="HOGENOM" id="CLU_013985_19_1_9"/>
<dbReference type="RefSeq" id="WP_002355839.1">
    <property type="nucleotide sequence ID" value="NZ_GL454411.1"/>
</dbReference>
<dbReference type="CDD" id="cd04301">
    <property type="entry name" value="NAT_SF"/>
    <property type="match status" value="1"/>
</dbReference>
<evidence type="ECO:0000313" key="2">
    <source>
        <dbReference type="EMBL" id="EFM84194.1"/>
    </source>
</evidence>
<organism evidence="2 3">
    <name type="scientific">Enterococcus faecalis TX4248</name>
    <dbReference type="NCBI Taxonomy" id="749495"/>
    <lineage>
        <taxon>Bacteria</taxon>
        <taxon>Bacillati</taxon>
        <taxon>Bacillota</taxon>
        <taxon>Bacilli</taxon>
        <taxon>Lactobacillales</taxon>
        <taxon>Enterococcaceae</taxon>
        <taxon>Enterococcus</taxon>
    </lineage>
</organism>
<evidence type="ECO:0000313" key="3">
    <source>
        <dbReference type="Proteomes" id="UP000004846"/>
    </source>
</evidence>
<dbReference type="EMBL" id="AEBR01000005">
    <property type="protein sequence ID" value="EFM84194.1"/>
    <property type="molecule type" value="Genomic_DNA"/>
</dbReference>
<gene>
    <name evidence="2" type="ORF">HMPREF9498_00169</name>
</gene>
<sequence>MTEQTFSIREAVPTDADQLLSVMSKIGSETPYLVMDERGMAMSTAELAENLATLYESPNNVLLVALAGEAIIGTASVSASSKKRMEHIGEIGISILKQYWGYGLGSILMEELIRWAHESHVIRRLELTVQDRNQRAIHVYKKLGFETEAIMPRGAKTDQGEFLDVHLMRLLID</sequence>
<dbReference type="InterPro" id="IPR000182">
    <property type="entry name" value="GNAT_dom"/>
</dbReference>
<evidence type="ECO:0000259" key="1">
    <source>
        <dbReference type="PROSITE" id="PS51186"/>
    </source>
</evidence>
<dbReference type="PANTHER" id="PTHR43415:SF3">
    <property type="entry name" value="GNAT-FAMILY ACETYLTRANSFERASE"/>
    <property type="match status" value="1"/>
</dbReference>